<evidence type="ECO:0000313" key="3">
    <source>
        <dbReference type="Proteomes" id="UP000794436"/>
    </source>
</evidence>
<dbReference type="EMBL" id="SPLM01000145">
    <property type="protein sequence ID" value="TMW56347.1"/>
    <property type="molecule type" value="Genomic_DNA"/>
</dbReference>
<organism evidence="2 3">
    <name type="scientific">Pythium oligandrum</name>
    <name type="common">Mycoparasitic fungus</name>
    <dbReference type="NCBI Taxonomy" id="41045"/>
    <lineage>
        <taxon>Eukaryota</taxon>
        <taxon>Sar</taxon>
        <taxon>Stramenopiles</taxon>
        <taxon>Oomycota</taxon>
        <taxon>Peronosporomycetes</taxon>
        <taxon>Pythiales</taxon>
        <taxon>Pythiaceae</taxon>
        <taxon>Pythium</taxon>
    </lineage>
</organism>
<feature type="compositionally biased region" description="Basic and acidic residues" evidence="1">
    <location>
        <begin position="224"/>
        <end position="236"/>
    </location>
</feature>
<keyword evidence="3" id="KW-1185">Reference proteome</keyword>
<reference evidence="2" key="1">
    <citation type="submission" date="2019-03" db="EMBL/GenBank/DDBJ databases">
        <title>Long read genome sequence of the mycoparasitic Pythium oligandrum ATCC 38472 isolated from sugarbeet rhizosphere.</title>
        <authorList>
            <person name="Gaulin E."/>
        </authorList>
    </citation>
    <scope>NUCLEOTIDE SEQUENCE</scope>
    <source>
        <strain evidence="2">ATCC 38472_TT</strain>
    </source>
</reference>
<dbReference type="OrthoDB" id="157117at2759"/>
<accession>A0A8K1C4H8</accession>
<dbReference type="AlphaFoldDB" id="A0A8K1C4H8"/>
<feature type="region of interest" description="Disordered" evidence="1">
    <location>
        <begin position="210"/>
        <end position="236"/>
    </location>
</feature>
<dbReference type="Proteomes" id="UP000794436">
    <property type="component" value="Unassembled WGS sequence"/>
</dbReference>
<evidence type="ECO:0000313" key="2">
    <source>
        <dbReference type="EMBL" id="TMW56347.1"/>
    </source>
</evidence>
<protein>
    <submittedName>
        <fullName evidence="2">Uncharacterized protein</fullName>
    </submittedName>
</protein>
<sequence>MKLLKPLELQPTEPLADGYRVFPVADKWAELLPDKIPLRFSFFRYLGFYVALTKNGKSSVVRSRAVSGLHVTIRNEEKVIFSDRVGTSFKNGVYYVQDIKLFEAGAHTVTVVVEGDIADQVAPLVLKTHVHEFMTLDECADLQKTPYAPLREFVLACATKKHEERLRDEAFVDTFLRKKTHSLRVIDAKWWLKTYVEHTLDRAERQKLLQTMPVGPRSHKRKQDHPSRAADKREHDNLFERRRRDWKRVRNGDVRMFTNEPLHAGATISIFSTREVYHQLSLYAQV</sequence>
<name>A0A8K1C4H8_PYTOL</name>
<proteinExistence type="predicted"/>
<gene>
    <name evidence="2" type="ORF">Poli38472_006357</name>
</gene>
<comment type="caution">
    <text evidence="2">The sequence shown here is derived from an EMBL/GenBank/DDBJ whole genome shotgun (WGS) entry which is preliminary data.</text>
</comment>
<evidence type="ECO:0000256" key="1">
    <source>
        <dbReference type="SAM" id="MobiDB-lite"/>
    </source>
</evidence>